<dbReference type="EMBL" id="JABFUD020000004">
    <property type="protein sequence ID" value="KAI5081163.1"/>
    <property type="molecule type" value="Genomic_DNA"/>
</dbReference>
<keyword evidence="2" id="KW-1185">Reference proteome</keyword>
<dbReference type="AlphaFoldDB" id="A0A9D4V7Q1"/>
<evidence type="ECO:0000313" key="2">
    <source>
        <dbReference type="Proteomes" id="UP000886520"/>
    </source>
</evidence>
<accession>A0A9D4V7Q1</accession>
<sequence length="70" mass="8000">MACTLHVMTVPLNHITPHFLRGLCRETLALFSYFHSENRPISTLLNLLQIYLSFVAFDGRVPNSVRKISV</sequence>
<protein>
    <submittedName>
        <fullName evidence="1">Uncharacterized protein</fullName>
    </submittedName>
</protein>
<evidence type="ECO:0000313" key="1">
    <source>
        <dbReference type="EMBL" id="KAI5081163.1"/>
    </source>
</evidence>
<name>A0A9D4V7Q1_ADICA</name>
<dbReference type="Proteomes" id="UP000886520">
    <property type="component" value="Chromosome 4"/>
</dbReference>
<organism evidence="1 2">
    <name type="scientific">Adiantum capillus-veneris</name>
    <name type="common">Maidenhair fern</name>
    <dbReference type="NCBI Taxonomy" id="13818"/>
    <lineage>
        <taxon>Eukaryota</taxon>
        <taxon>Viridiplantae</taxon>
        <taxon>Streptophyta</taxon>
        <taxon>Embryophyta</taxon>
        <taxon>Tracheophyta</taxon>
        <taxon>Polypodiopsida</taxon>
        <taxon>Polypodiidae</taxon>
        <taxon>Polypodiales</taxon>
        <taxon>Pteridineae</taxon>
        <taxon>Pteridaceae</taxon>
        <taxon>Vittarioideae</taxon>
        <taxon>Adiantum</taxon>
    </lineage>
</organism>
<gene>
    <name evidence="1" type="ORF">GOP47_0004346</name>
</gene>
<reference evidence="1" key="1">
    <citation type="submission" date="2021-01" db="EMBL/GenBank/DDBJ databases">
        <title>Adiantum capillus-veneris genome.</title>
        <authorList>
            <person name="Fang Y."/>
            <person name="Liao Q."/>
        </authorList>
    </citation>
    <scope>NUCLEOTIDE SEQUENCE</scope>
    <source>
        <strain evidence="1">H3</strain>
        <tissue evidence="1">Leaf</tissue>
    </source>
</reference>
<proteinExistence type="predicted"/>
<comment type="caution">
    <text evidence="1">The sequence shown here is derived from an EMBL/GenBank/DDBJ whole genome shotgun (WGS) entry which is preliminary data.</text>
</comment>